<evidence type="ECO:0000256" key="1">
    <source>
        <dbReference type="SAM" id="Phobius"/>
    </source>
</evidence>
<evidence type="ECO:0000313" key="3">
    <source>
        <dbReference type="Proteomes" id="UP000233398"/>
    </source>
</evidence>
<feature type="transmembrane region" description="Helical" evidence="1">
    <location>
        <begin position="7"/>
        <end position="27"/>
    </location>
</feature>
<proteinExistence type="predicted"/>
<feature type="transmembrane region" description="Helical" evidence="1">
    <location>
        <begin position="57"/>
        <end position="79"/>
    </location>
</feature>
<dbReference type="EMBL" id="PISP01000001">
    <property type="protein sequence ID" value="PKD44151.1"/>
    <property type="molecule type" value="Genomic_DNA"/>
</dbReference>
<reference evidence="2 3" key="1">
    <citation type="submission" date="2017-11" db="EMBL/GenBank/DDBJ databases">
        <title>Rhodohalobacter 15182 sp. nov., isolated from a salt lake.</title>
        <authorList>
            <person name="Han S."/>
        </authorList>
    </citation>
    <scope>NUCLEOTIDE SEQUENCE [LARGE SCALE GENOMIC DNA]</scope>
    <source>
        <strain evidence="2 3">15182</strain>
    </source>
</reference>
<keyword evidence="3" id="KW-1185">Reference proteome</keyword>
<protein>
    <recommendedName>
        <fullName evidence="4">DUF2938 domain-containing protein</fullName>
    </recommendedName>
</protein>
<accession>A0A2N0VIZ2</accession>
<sequence>MISSNIFWRTVISGFIATFIMAMVSFLQGGLGLPTIDIAYLIDQSLNHVHGSEVYSISWANAAYILGGILMALFWVVSLQIRVPGNWIVQGFIYGILISIFSGVIVGPLVSSAAGDSFGLFYMDTWIPGKILLAGVIMHVSYGLSLMYCLKVAGVKGLNSDS</sequence>
<evidence type="ECO:0000313" key="2">
    <source>
        <dbReference type="EMBL" id="PKD44151.1"/>
    </source>
</evidence>
<dbReference type="RefSeq" id="WP_101071441.1">
    <property type="nucleotide sequence ID" value="NZ_PISP01000001.1"/>
</dbReference>
<keyword evidence="1" id="KW-0812">Transmembrane</keyword>
<feature type="transmembrane region" description="Helical" evidence="1">
    <location>
        <begin position="91"/>
        <end position="111"/>
    </location>
</feature>
<feature type="transmembrane region" description="Helical" evidence="1">
    <location>
        <begin position="131"/>
        <end position="150"/>
    </location>
</feature>
<dbReference type="Proteomes" id="UP000233398">
    <property type="component" value="Unassembled WGS sequence"/>
</dbReference>
<name>A0A2N0VIZ2_9BACT</name>
<gene>
    <name evidence="2" type="ORF">CWD77_01395</name>
</gene>
<evidence type="ECO:0008006" key="4">
    <source>
        <dbReference type="Google" id="ProtNLM"/>
    </source>
</evidence>
<keyword evidence="1" id="KW-1133">Transmembrane helix</keyword>
<keyword evidence="1" id="KW-0472">Membrane</keyword>
<comment type="caution">
    <text evidence="2">The sequence shown here is derived from an EMBL/GenBank/DDBJ whole genome shotgun (WGS) entry which is preliminary data.</text>
</comment>
<dbReference type="OrthoDB" id="1524057at2"/>
<dbReference type="AlphaFoldDB" id="A0A2N0VIZ2"/>
<organism evidence="2 3">
    <name type="scientific">Rhodohalobacter barkolensis</name>
    <dbReference type="NCBI Taxonomy" id="2053187"/>
    <lineage>
        <taxon>Bacteria</taxon>
        <taxon>Pseudomonadati</taxon>
        <taxon>Balneolota</taxon>
        <taxon>Balneolia</taxon>
        <taxon>Balneolales</taxon>
        <taxon>Balneolaceae</taxon>
        <taxon>Rhodohalobacter</taxon>
    </lineage>
</organism>